<dbReference type="GO" id="GO:0010043">
    <property type="term" value="P:response to zinc ion"/>
    <property type="evidence" value="ECO:0007669"/>
    <property type="project" value="TreeGrafter"/>
</dbReference>
<evidence type="ECO:0000313" key="13">
    <source>
        <dbReference type="EMBL" id="GAV05788.1"/>
    </source>
</evidence>
<dbReference type="PANTHER" id="PTHR11562">
    <property type="entry name" value="CATION EFFLUX PROTEIN/ ZINC TRANSPORTER"/>
    <property type="match status" value="1"/>
</dbReference>
<dbReference type="NCBIfam" id="TIGR01297">
    <property type="entry name" value="CDF"/>
    <property type="match status" value="1"/>
</dbReference>
<name>A0A1D1W0X9_RAMVA</name>
<evidence type="ECO:0008006" key="15">
    <source>
        <dbReference type="Google" id="ProtNLM"/>
    </source>
</evidence>
<sequence length="499" mass="55064">MECHPSQESLISQSLPVTLPIGFTRQGTVRNISPLPTPTRIRRVTKPTFQQGANRYRRDSETSISSRESLSLREHPHQHGDGHQHSHETSNSSIVSHEHCHAPDFDKSSTRSARRKLMLASVLCLIFMIGEVIGGSMAKSLAILTDAAHLLTDFASFMISLFSLWLASRPATKRMSFGWHRAEVIGALTSVIMIWAITGILIYEAIERIRTGQYDLDPVTGRYKIDSKEADIMLITAGVGVAFNIIMGITLHDVSHHHGHSHGHDHEHGHSHGHNHGSSQGSHSHSHDHGSHNHGHNHSHGHSHSHGPLDNNTEVSHSHVITAGPANGNVHAGHSHGHGANINVRAAFIHVLGDLFQSVGVLIAAYVIKYKPEWGVVDAICTFLFSILVLFTTVQIMRETLTVLMEGIPVGLDYNAIRDSLQSVPGVTKLHNLRIWALTMDKIALSAHLAIQPGAKTQEVLQLALIRLRTDYNIHEATLQVEDYHEMMNDCTRCKEPAD</sequence>
<evidence type="ECO:0000256" key="10">
    <source>
        <dbReference type="SAM" id="Phobius"/>
    </source>
</evidence>
<dbReference type="GO" id="GO:0005886">
    <property type="term" value="C:plasma membrane"/>
    <property type="evidence" value="ECO:0007669"/>
    <property type="project" value="TreeGrafter"/>
</dbReference>
<keyword evidence="5" id="KW-0862">Zinc</keyword>
<dbReference type="EMBL" id="BDGG01000012">
    <property type="protein sequence ID" value="GAV05788.1"/>
    <property type="molecule type" value="Genomic_DNA"/>
</dbReference>
<comment type="caution">
    <text evidence="13">The sequence shown here is derived from an EMBL/GenBank/DDBJ whole genome shotgun (WGS) entry which is preliminary data.</text>
</comment>
<feature type="transmembrane region" description="Helical" evidence="10">
    <location>
        <begin position="117"/>
        <end position="135"/>
    </location>
</feature>
<dbReference type="SUPFAM" id="SSF160240">
    <property type="entry name" value="Cation efflux protein cytoplasmic domain-like"/>
    <property type="match status" value="1"/>
</dbReference>
<accession>A0A1D1W0X9</accession>
<dbReference type="Pfam" id="PF16916">
    <property type="entry name" value="ZT_dimer"/>
    <property type="match status" value="1"/>
</dbReference>
<dbReference type="InterPro" id="IPR027470">
    <property type="entry name" value="Cation_efflux_CTD"/>
</dbReference>
<keyword evidence="5" id="KW-0864">Zinc transport</keyword>
<evidence type="ECO:0000256" key="2">
    <source>
        <dbReference type="ARBA" id="ARBA00008873"/>
    </source>
</evidence>
<keyword evidence="7" id="KW-0406">Ion transport</keyword>
<dbReference type="Pfam" id="PF01545">
    <property type="entry name" value="Cation_efflux"/>
    <property type="match status" value="1"/>
</dbReference>
<gene>
    <name evidence="13" type="primary">RvY_15864</name>
    <name evidence="13" type="synonym">RvY_15864.1</name>
    <name evidence="13" type="ORF">RvY_15864-1</name>
</gene>
<dbReference type="GO" id="GO:0005385">
    <property type="term" value="F:zinc ion transmembrane transporter activity"/>
    <property type="evidence" value="ECO:0007669"/>
    <property type="project" value="TreeGrafter"/>
</dbReference>
<organism evidence="13 14">
    <name type="scientific">Ramazzottius varieornatus</name>
    <name type="common">Water bear</name>
    <name type="synonym">Tardigrade</name>
    <dbReference type="NCBI Taxonomy" id="947166"/>
    <lineage>
        <taxon>Eukaryota</taxon>
        <taxon>Metazoa</taxon>
        <taxon>Ecdysozoa</taxon>
        <taxon>Tardigrada</taxon>
        <taxon>Eutardigrada</taxon>
        <taxon>Parachela</taxon>
        <taxon>Hypsibioidea</taxon>
        <taxon>Ramazzottiidae</taxon>
        <taxon>Ramazzottius</taxon>
    </lineage>
</organism>
<feature type="compositionally biased region" description="Basic and acidic residues" evidence="9">
    <location>
        <begin position="70"/>
        <end position="88"/>
    </location>
</feature>
<evidence type="ECO:0000256" key="5">
    <source>
        <dbReference type="ARBA" id="ARBA00022906"/>
    </source>
</evidence>
<feature type="region of interest" description="Disordered" evidence="9">
    <location>
        <begin position="256"/>
        <end position="314"/>
    </location>
</feature>
<feature type="region of interest" description="Disordered" evidence="9">
    <location>
        <begin position="30"/>
        <end position="97"/>
    </location>
</feature>
<dbReference type="Gene3D" id="1.20.1510.10">
    <property type="entry name" value="Cation efflux protein transmembrane domain"/>
    <property type="match status" value="1"/>
</dbReference>
<keyword evidence="14" id="KW-1185">Reference proteome</keyword>
<feature type="transmembrane region" description="Helical" evidence="10">
    <location>
        <begin position="187"/>
        <end position="206"/>
    </location>
</feature>
<evidence type="ECO:0000259" key="11">
    <source>
        <dbReference type="Pfam" id="PF01545"/>
    </source>
</evidence>
<feature type="transmembrane region" description="Helical" evidence="10">
    <location>
        <begin position="347"/>
        <end position="368"/>
    </location>
</feature>
<feature type="transmembrane region" description="Helical" evidence="10">
    <location>
        <begin position="374"/>
        <end position="394"/>
    </location>
</feature>
<dbReference type="InterPro" id="IPR036837">
    <property type="entry name" value="Cation_efflux_CTD_sf"/>
</dbReference>
<dbReference type="PANTHER" id="PTHR11562:SF17">
    <property type="entry name" value="RE54080P-RELATED"/>
    <property type="match status" value="1"/>
</dbReference>
<evidence type="ECO:0000256" key="6">
    <source>
        <dbReference type="ARBA" id="ARBA00022989"/>
    </source>
</evidence>
<evidence type="ECO:0000256" key="3">
    <source>
        <dbReference type="ARBA" id="ARBA00022448"/>
    </source>
</evidence>
<evidence type="ECO:0000256" key="1">
    <source>
        <dbReference type="ARBA" id="ARBA00004141"/>
    </source>
</evidence>
<feature type="compositionally biased region" description="Basic residues" evidence="9">
    <location>
        <begin position="292"/>
        <end position="305"/>
    </location>
</feature>
<reference evidence="13 14" key="1">
    <citation type="journal article" date="2016" name="Nat. Commun.">
        <title>Extremotolerant tardigrade genome and improved radiotolerance of human cultured cells by tardigrade-unique protein.</title>
        <authorList>
            <person name="Hashimoto T."/>
            <person name="Horikawa D.D."/>
            <person name="Saito Y."/>
            <person name="Kuwahara H."/>
            <person name="Kozuka-Hata H."/>
            <person name="Shin-I T."/>
            <person name="Minakuchi Y."/>
            <person name="Ohishi K."/>
            <person name="Motoyama A."/>
            <person name="Aizu T."/>
            <person name="Enomoto A."/>
            <person name="Kondo K."/>
            <person name="Tanaka S."/>
            <person name="Hara Y."/>
            <person name="Koshikawa S."/>
            <person name="Sagara H."/>
            <person name="Miura T."/>
            <person name="Yokobori S."/>
            <person name="Miyagawa K."/>
            <person name="Suzuki Y."/>
            <person name="Kubo T."/>
            <person name="Oyama M."/>
            <person name="Kohara Y."/>
            <person name="Fujiyama A."/>
            <person name="Arakawa K."/>
            <person name="Katayama T."/>
            <person name="Toyoda A."/>
            <person name="Kunieda T."/>
        </authorList>
    </citation>
    <scope>NUCLEOTIDE SEQUENCE [LARGE SCALE GENOMIC DNA]</scope>
    <source>
        <strain evidence="13 14">YOKOZUNA-1</strain>
    </source>
</reference>
<dbReference type="InterPro" id="IPR050681">
    <property type="entry name" value="CDF/SLC30A"/>
</dbReference>
<evidence type="ECO:0000256" key="4">
    <source>
        <dbReference type="ARBA" id="ARBA00022692"/>
    </source>
</evidence>
<evidence type="ECO:0000256" key="8">
    <source>
        <dbReference type="ARBA" id="ARBA00023136"/>
    </source>
</evidence>
<dbReference type="InterPro" id="IPR027469">
    <property type="entry name" value="Cation_efflux_TMD_sf"/>
</dbReference>
<keyword evidence="4 10" id="KW-0812">Transmembrane</keyword>
<comment type="similarity">
    <text evidence="2">Belongs to the cation diffusion facilitator (CDF) transporter (TC 2.A.4) family. SLC30A subfamily.</text>
</comment>
<dbReference type="STRING" id="947166.A0A1D1W0X9"/>
<evidence type="ECO:0000313" key="14">
    <source>
        <dbReference type="Proteomes" id="UP000186922"/>
    </source>
</evidence>
<dbReference type="SUPFAM" id="SSF161111">
    <property type="entry name" value="Cation efflux protein transmembrane domain-like"/>
    <property type="match status" value="1"/>
</dbReference>
<dbReference type="OrthoDB" id="9944568at2759"/>
<keyword evidence="6 10" id="KW-1133">Transmembrane helix</keyword>
<keyword evidence="3" id="KW-0813">Transport</keyword>
<proteinExistence type="inferred from homology"/>
<evidence type="ECO:0000256" key="7">
    <source>
        <dbReference type="ARBA" id="ARBA00023065"/>
    </source>
</evidence>
<feature type="transmembrane region" description="Helical" evidence="10">
    <location>
        <begin position="232"/>
        <end position="251"/>
    </location>
</feature>
<keyword evidence="8 10" id="KW-0472">Membrane</keyword>
<protein>
    <recommendedName>
        <fullName evidence="15">Zinc transporter 2</fullName>
    </recommendedName>
</protein>
<feature type="transmembrane region" description="Helical" evidence="10">
    <location>
        <begin position="147"/>
        <end position="167"/>
    </location>
</feature>
<evidence type="ECO:0000259" key="12">
    <source>
        <dbReference type="Pfam" id="PF16916"/>
    </source>
</evidence>
<comment type="subcellular location">
    <subcellularLocation>
        <location evidence="1">Membrane</location>
        <topology evidence="1">Multi-pass membrane protein</topology>
    </subcellularLocation>
</comment>
<dbReference type="InterPro" id="IPR058533">
    <property type="entry name" value="Cation_efflux_TM"/>
</dbReference>
<feature type="domain" description="Cation efflux protein transmembrane" evidence="11">
    <location>
        <begin position="117"/>
        <end position="405"/>
    </location>
</feature>
<feature type="domain" description="Cation efflux protein cytoplasmic" evidence="12">
    <location>
        <begin position="411"/>
        <end position="484"/>
    </location>
</feature>
<dbReference type="AlphaFoldDB" id="A0A1D1W0X9"/>
<dbReference type="Proteomes" id="UP000186922">
    <property type="component" value="Unassembled WGS sequence"/>
</dbReference>
<dbReference type="InterPro" id="IPR002524">
    <property type="entry name" value="Cation_efflux"/>
</dbReference>
<evidence type="ECO:0000256" key="9">
    <source>
        <dbReference type="SAM" id="MobiDB-lite"/>
    </source>
</evidence>